<dbReference type="AlphaFoldDB" id="A0A172YAW0"/>
<evidence type="ECO:0000259" key="2">
    <source>
        <dbReference type="Pfam" id="PF00107"/>
    </source>
</evidence>
<dbReference type="Pfam" id="PF00107">
    <property type="entry name" value="ADH_zinc_N"/>
    <property type="match status" value="1"/>
</dbReference>
<dbReference type="PANTHER" id="PTHR43401">
    <property type="entry name" value="L-THREONINE 3-DEHYDROGENASE"/>
    <property type="match status" value="1"/>
</dbReference>
<feature type="domain" description="Alcohol dehydrogenase-like C-terminal" evidence="2">
    <location>
        <begin position="182"/>
        <end position="310"/>
    </location>
</feature>
<dbReference type="Gene3D" id="3.90.180.10">
    <property type="entry name" value="Medium-chain alcohol dehydrogenases, catalytic domain"/>
    <property type="match status" value="1"/>
</dbReference>
<evidence type="ECO:0000313" key="4">
    <source>
        <dbReference type="EMBL" id="ANF56266.1"/>
    </source>
</evidence>
<dbReference type="EMBL" id="CP015243">
    <property type="protein sequence ID" value="ANF56266.1"/>
    <property type="molecule type" value="Genomic_DNA"/>
</dbReference>
<sequence>MATLGVSTVTGQTRILSCIAPGELRLSTTSLGVCGPNEVLVKVLRVGICGTDIHAFAGQQPYFTYPRVLGHELSVEVVAAGSPRDLDMLGRKGYVIPYLHDPDSPASRRGKTNCCERLEVIGVHRDGGMSDFLVLPARHVVPSDLLDAEQLALVECLAIGAHGVRRSELRAGETAVVVGAGPIGMGVIQIARARGARVIVIDPNSQRLAFCREKLGVTEAVDPREHSVEEAVAALTDGGLADVVFDATGNPDAIARGFALVGHGGRYVLVSLVKADITFHDPEFHRREITLLASRNATREDFDTVTRLMEAGALAEREMITHRAELEQMPAVMAHWCAPATGVIKGLVHVND</sequence>
<dbReference type="InterPro" id="IPR050129">
    <property type="entry name" value="Zn_alcohol_dh"/>
</dbReference>
<gene>
    <name evidence="4" type="ORF">A5892_01300</name>
</gene>
<protein>
    <submittedName>
        <fullName evidence="4">Alcohol dehydrogenase</fullName>
    </submittedName>
</protein>
<organism evidence="4 5">
    <name type="scientific">Halotalea alkalilenta</name>
    <dbReference type="NCBI Taxonomy" id="376489"/>
    <lineage>
        <taxon>Bacteria</taxon>
        <taxon>Pseudomonadati</taxon>
        <taxon>Pseudomonadota</taxon>
        <taxon>Gammaproteobacteria</taxon>
        <taxon>Oceanospirillales</taxon>
        <taxon>Halomonadaceae</taxon>
        <taxon>Halotalea</taxon>
    </lineage>
</organism>
<dbReference type="SUPFAM" id="SSF51735">
    <property type="entry name" value="NAD(P)-binding Rossmann-fold domains"/>
    <property type="match status" value="1"/>
</dbReference>
<dbReference type="CDD" id="cd08261">
    <property type="entry name" value="Zn_ADH7"/>
    <property type="match status" value="1"/>
</dbReference>
<name>A0A172YAW0_9GAMM</name>
<dbReference type="Gene3D" id="3.40.50.720">
    <property type="entry name" value="NAD(P)-binding Rossmann-like Domain"/>
    <property type="match status" value="1"/>
</dbReference>
<keyword evidence="5" id="KW-1185">Reference proteome</keyword>
<evidence type="ECO:0000259" key="3">
    <source>
        <dbReference type="Pfam" id="PF08240"/>
    </source>
</evidence>
<keyword evidence="1" id="KW-0560">Oxidoreductase</keyword>
<dbReference type="GO" id="GO:0016491">
    <property type="term" value="F:oxidoreductase activity"/>
    <property type="evidence" value="ECO:0007669"/>
    <property type="project" value="UniProtKB-KW"/>
</dbReference>
<evidence type="ECO:0000256" key="1">
    <source>
        <dbReference type="ARBA" id="ARBA00023002"/>
    </source>
</evidence>
<reference evidence="4 5" key="1">
    <citation type="submission" date="2016-04" db="EMBL/GenBank/DDBJ databases">
        <title>Complete Genome Sequence of Halotalea alkalilenta IHB B 13600.</title>
        <authorList>
            <person name="Swarnkar M.K."/>
            <person name="Sharma A."/>
            <person name="Kaushal K."/>
            <person name="Soni R."/>
            <person name="Rana S."/>
            <person name="Singh A.K."/>
            <person name="Gulati A."/>
        </authorList>
    </citation>
    <scope>NUCLEOTIDE SEQUENCE [LARGE SCALE GENOMIC DNA]</scope>
    <source>
        <strain evidence="4 5">IHB B 13600</strain>
    </source>
</reference>
<dbReference type="InterPro" id="IPR036291">
    <property type="entry name" value="NAD(P)-bd_dom_sf"/>
</dbReference>
<dbReference type="InterPro" id="IPR013154">
    <property type="entry name" value="ADH-like_N"/>
</dbReference>
<dbReference type="InterPro" id="IPR011032">
    <property type="entry name" value="GroES-like_sf"/>
</dbReference>
<dbReference type="InterPro" id="IPR013149">
    <property type="entry name" value="ADH-like_C"/>
</dbReference>
<proteinExistence type="predicted"/>
<dbReference type="STRING" id="376489.A5892_01300"/>
<dbReference type="Pfam" id="PF08240">
    <property type="entry name" value="ADH_N"/>
    <property type="match status" value="1"/>
</dbReference>
<dbReference type="PANTHER" id="PTHR43401:SF3">
    <property type="entry name" value="L-GALACTONATE-5-DEHYDROGENASE"/>
    <property type="match status" value="1"/>
</dbReference>
<evidence type="ECO:0000313" key="5">
    <source>
        <dbReference type="Proteomes" id="UP000077875"/>
    </source>
</evidence>
<dbReference type="SUPFAM" id="SSF50129">
    <property type="entry name" value="GroES-like"/>
    <property type="match status" value="1"/>
</dbReference>
<dbReference type="Proteomes" id="UP000077875">
    <property type="component" value="Chromosome"/>
</dbReference>
<feature type="domain" description="Alcohol dehydrogenase-like N-terminal" evidence="3">
    <location>
        <begin position="35"/>
        <end position="142"/>
    </location>
</feature>
<accession>A0A172YAW0</accession>
<dbReference type="KEGG" id="haa:A5892_01300"/>